<evidence type="ECO:0000313" key="2">
    <source>
        <dbReference type="Proteomes" id="UP000253426"/>
    </source>
</evidence>
<dbReference type="Proteomes" id="UP000253426">
    <property type="component" value="Unassembled WGS sequence"/>
</dbReference>
<gene>
    <name evidence="1" type="ORF">DES53_109244</name>
</gene>
<protein>
    <submittedName>
        <fullName evidence="1">Uncharacterized protein</fullName>
    </submittedName>
</protein>
<organism evidence="1 2">
    <name type="scientific">Roseimicrobium gellanilyticum</name>
    <dbReference type="NCBI Taxonomy" id="748857"/>
    <lineage>
        <taxon>Bacteria</taxon>
        <taxon>Pseudomonadati</taxon>
        <taxon>Verrucomicrobiota</taxon>
        <taxon>Verrucomicrobiia</taxon>
        <taxon>Verrucomicrobiales</taxon>
        <taxon>Verrucomicrobiaceae</taxon>
        <taxon>Roseimicrobium</taxon>
    </lineage>
</organism>
<accession>A0A366HBX7</accession>
<sequence length="70" mass="7931">MLRYVRLSTKGRLQQRGWYELPEFTPTRALVKVGRVGGTQRRAAMSTARSITSDEIMVAKLSRFPFAKAS</sequence>
<comment type="caution">
    <text evidence="1">The sequence shown here is derived from an EMBL/GenBank/DDBJ whole genome shotgun (WGS) entry which is preliminary data.</text>
</comment>
<dbReference type="EMBL" id="QNRR01000009">
    <property type="protein sequence ID" value="RBP39816.1"/>
    <property type="molecule type" value="Genomic_DNA"/>
</dbReference>
<evidence type="ECO:0000313" key="1">
    <source>
        <dbReference type="EMBL" id="RBP39816.1"/>
    </source>
</evidence>
<reference evidence="1 2" key="1">
    <citation type="submission" date="2018-06" db="EMBL/GenBank/DDBJ databases">
        <title>Genomic Encyclopedia of Type Strains, Phase IV (KMG-IV): sequencing the most valuable type-strain genomes for metagenomic binning, comparative biology and taxonomic classification.</title>
        <authorList>
            <person name="Goeker M."/>
        </authorList>
    </citation>
    <scope>NUCLEOTIDE SEQUENCE [LARGE SCALE GENOMIC DNA]</scope>
    <source>
        <strain evidence="1 2">DSM 25532</strain>
    </source>
</reference>
<proteinExistence type="predicted"/>
<name>A0A366HBX7_9BACT</name>
<dbReference type="AlphaFoldDB" id="A0A366HBX7"/>
<keyword evidence="2" id="KW-1185">Reference proteome</keyword>